<dbReference type="Gene3D" id="1.20.58.80">
    <property type="entry name" value="Phosphotransferase system, lactose/cellobiose-type IIA subunit"/>
    <property type="match status" value="1"/>
</dbReference>
<keyword evidence="1" id="KW-0175">Coiled coil</keyword>
<protein>
    <recommendedName>
        <fullName evidence="2">Nuclear receptor-binding factor 2 MIT domain-containing protein</fullName>
    </recommendedName>
</protein>
<organism evidence="3 4">
    <name type="scientific">Hypothenemus hampei</name>
    <name type="common">Coffee berry borer</name>
    <dbReference type="NCBI Taxonomy" id="57062"/>
    <lineage>
        <taxon>Eukaryota</taxon>
        <taxon>Metazoa</taxon>
        <taxon>Ecdysozoa</taxon>
        <taxon>Arthropoda</taxon>
        <taxon>Hexapoda</taxon>
        <taxon>Insecta</taxon>
        <taxon>Pterygota</taxon>
        <taxon>Neoptera</taxon>
        <taxon>Endopterygota</taxon>
        <taxon>Coleoptera</taxon>
        <taxon>Polyphaga</taxon>
        <taxon>Cucujiformia</taxon>
        <taxon>Curculionidae</taxon>
        <taxon>Scolytinae</taxon>
        <taxon>Hypothenemus</taxon>
    </lineage>
</organism>
<dbReference type="InterPro" id="IPR033393">
    <property type="entry name" value="NRBF2_MIT"/>
</dbReference>
<dbReference type="AlphaFoldDB" id="A0ABD1F6J9"/>
<dbReference type="InterPro" id="IPR039679">
    <property type="entry name" value="NRBF2"/>
</dbReference>
<accession>A0ABD1F6J9</accession>
<feature type="coiled-coil region" evidence="1">
    <location>
        <begin position="160"/>
        <end position="208"/>
    </location>
</feature>
<sequence length="274" mass="31980">MDKAPLNRAHQLERKAESLNRQKKLDECIQCHKEAVELYKNCLQLGSDKNSQECIQLQMEWNERQIRILALKKSYLERIEREKHLKETSKSHPKEAMEKLEEKIFQNFESHDSLICYLSQRGIINTKHDHSHNTISELDENDDPLILRGSKHPKDDSTIIEELKELSSQLRESVQGLLIQLDDRNKEIEQLRNQVKELETQKSHKREDTSENLRNTFGEKLMPVSSSLVSEDILEMNNLPSLDPMPDIDISKFKQFGILAVEEPDVKVNKTNKC</sequence>
<evidence type="ECO:0000313" key="3">
    <source>
        <dbReference type="EMBL" id="KAL1513216.1"/>
    </source>
</evidence>
<comment type="caution">
    <text evidence="3">The sequence shown here is derived from an EMBL/GenBank/DDBJ whole genome shotgun (WGS) entry which is preliminary data.</text>
</comment>
<keyword evidence="4" id="KW-1185">Reference proteome</keyword>
<dbReference type="Proteomes" id="UP001566132">
    <property type="component" value="Unassembled WGS sequence"/>
</dbReference>
<proteinExistence type="predicted"/>
<name>A0ABD1F6J9_HYPHA</name>
<evidence type="ECO:0000313" key="4">
    <source>
        <dbReference type="Proteomes" id="UP001566132"/>
    </source>
</evidence>
<dbReference type="PANTHER" id="PTHR14964:SF2">
    <property type="entry name" value="NUCLEAR RECEPTOR-BINDING FACTOR 2"/>
    <property type="match status" value="1"/>
</dbReference>
<dbReference type="Pfam" id="PF17169">
    <property type="entry name" value="NRBF2_MIT"/>
    <property type="match status" value="1"/>
</dbReference>
<dbReference type="PANTHER" id="PTHR14964">
    <property type="entry name" value="NUCLEAR RECEPTOR BINDING FACTOR 2"/>
    <property type="match status" value="1"/>
</dbReference>
<evidence type="ECO:0000256" key="1">
    <source>
        <dbReference type="SAM" id="Coils"/>
    </source>
</evidence>
<feature type="domain" description="Nuclear receptor-binding factor 2 MIT" evidence="2">
    <location>
        <begin position="4"/>
        <end position="83"/>
    </location>
</feature>
<evidence type="ECO:0000259" key="2">
    <source>
        <dbReference type="Pfam" id="PF17169"/>
    </source>
</evidence>
<reference evidence="3 4" key="1">
    <citation type="submission" date="2024-05" db="EMBL/GenBank/DDBJ databases">
        <title>Genetic variation in Jamaican populations of the coffee berry borer (Hypothenemus hampei).</title>
        <authorList>
            <person name="Errbii M."/>
            <person name="Myrie A."/>
        </authorList>
    </citation>
    <scope>NUCLEOTIDE SEQUENCE [LARGE SCALE GENOMIC DNA]</scope>
    <source>
        <strain evidence="3">JA-Hopewell-2020-01-JO</strain>
        <tissue evidence="3">Whole body</tissue>
    </source>
</reference>
<gene>
    <name evidence="3" type="ORF">ABEB36_002652</name>
</gene>
<dbReference type="EMBL" id="JBDJPC010000002">
    <property type="protein sequence ID" value="KAL1513216.1"/>
    <property type="molecule type" value="Genomic_DNA"/>
</dbReference>
<dbReference type="SUPFAM" id="SSF140361">
    <property type="entry name" value="MIT domain-like"/>
    <property type="match status" value="1"/>
</dbReference>